<evidence type="ECO:0000259" key="1">
    <source>
        <dbReference type="Pfam" id="PF03632"/>
    </source>
</evidence>
<dbReference type="InterPro" id="IPR037018">
    <property type="entry name" value="GH65_N"/>
</dbReference>
<dbReference type="InterPro" id="IPR008928">
    <property type="entry name" value="6-hairpin_glycosidase_sf"/>
</dbReference>
<reference evidence="4 5" key="1">
    <citation type="journal article" date="2015" name="Genome Announc.">
        <title>Expanding the biotechnology potential of lactobacilli through comparative genomics of 213 strains and associated genera.</title>
        <authorList>
            <person name="Sun Z."/>
            <person name="Harris H.M."/>
            <person name="McCann A."/>
            <person name="Guo C."/>
            <person name="Argimon S."/>
            <person name="Zhang W."/>
            <person name="Yang X."/>
            <person name="Jeffery I.B."/>
            <person name="Cooney J.C."/>
            <person name="Kagawa T.F."/>
            <person name="Liu W."/>
            <person name="Song Y."/>
            <person name="Salvetti E."/>
            <person name="Wrobel A."/>
            <person name="Rasinkangas P."/>
            <person name="Parkhill J."/>
            <person name="Rea M.C."/>
            <person name="O'Sullivan O."/>
            <person name="Ritari J."/>
            <person name="Douillard F.P."/>
            <person name="Paul Ross R."/>
            <person name="Yang R."/>
            <person name="Briner A.E."/>
            <person name="Felis G.E."/>
            <person name="de Vos W.M."/>
            <person name="Barrangou R."/>
            <person name="Klaenhammer T.R."/>
            <person name="Caufield P.W."/>
            <person name="Cui Y."/>
            <person name="Zhang H."/>
            <person name="O'Toole P.W."/>
        </authorList>
    </citation>
    <scope>NUCLEOTIDE SEQUENCE [LARGE SCALE GENOMIC DNA]</scope>
    <source>
        <strain evidence="4 5">DSM 19117</strain>
    </source>
</reference>
<dbReference type="GO" id="GO:0005975">
    <property type="term" value="P:carbohydrate metabolic process"/>
    <property type="evidence" value="ECO:0007669"/>
    <property type="project" value="InterPro"/>
</dbReference>
<dbReference type="PANTHER" id="PTHR11051:SF8">
    <property type="entry name" value="PROTEIN-GLUCOSYLGALACTOSYLHYDROXYLYSINE GLUCOSIDASE"/>
    <property type="match status" value="1"/>
</dbReference>
<dbReference type="PATRIC" id="fig|1423773.3.peg.142"/>
<dbReference type="Pfam" id="PF03633">
    <property type="entry name" value="Glyco_hydro_65C"/>
    <property type="match status" value="1"/>
</dbReference>
<dbReference type="PANTHER" id="PTHR11051">
    <property type="entry name" value="GLYCOSYL HYDROLASE-RELATED"/>
    <property type="match status" value="1"/>
</dbReference>
<dbReference type="InterPro" id="IPR011013">
    <property type="entry name" value="Gal_mutarotase_sf_dom"/>
</dbReference>
<dbReference type="SUPFAM" id="SSF74650">
    <property type="entry name" value="Galactose mutarotase-like"/>
    <property type="match status" value="1"/>
</dbReference>
<dbReference type="Pfam" id="PF03636">
    <property type="entry name" value="Glyco_hydro_65N"/>
    <property type="match status" value="1"/>
</dbReference>
<evidence type="ECO:0000259" key="3">
    <source>
        <dbReference type="Pfam" id="PF03636"/>
    </source>
</evidence>
<dbReference type="InterPro" id="IPR012341">
    <property type="entry name" value="6hp_glycosidase-like_sf"/>
</dbReference>
<dbReference type="Proteomes" id="UP000051162">
    <property type="component" value="Unassembled WGS sequence"/>
</dbReference>
<dbReference type="InterPro" id="IPR005195">
    <property type="entry name" value="Glyco_hydro_65_M"/>
</dbReference>
<dbReference type="Gene3D" id="1.50.10.10">
    <property type="match status" value="1"/>
</dbReference>
<sequence>MKGSHFLKIITLHVLDDSLKVSYAPDAQTPPQRQFIIAYNADQTIGENLENLRVKLVGLDVDAAIVDNALSYPFSDTVVGINHQRIDIGLAITNMLNIPVVSQQTVAQHGLAQALADKRDYLAWHLDYYGQYQGKRNYGQEAMLTVGNGFFGLRGAYPEAHANADNYPGMYTAGLYDQLTTNLNGRAVINEDLVKLPNAQALTFGVDHQNPFQIKASDIQDIYRSLNLHNGTLTTTMLVQLPTGHMLRLTSTKLANFKDWHRFAIRYQITPLNFAGSLQVYSMIDGNVRNANVDRYQAFDQRHLRITGMSQQTDSVFLEAQTRTSQVKLVLGSHLTGPGKALTAPDDQSPQAQKQARQMRSVQVVPQQTYTFEKNVVLFTDRETTTPLLATATQELAHASFADTLTSSQAYWQRRWADADIQITGDVTAQKLTRVNLYHLFTATQAIASGKIDASVNARGLDGEAYRGHVFWDEMFDLPVYALHDPQLARQLLMYRYRRLPAAKANAKAAGFAGAMYPWQSGQVGDEQSQVTHLNPLTNTWDPDYSSLQRHVSLAIAYNVIMYVRLTGDQDFMDHYGLEMLEEIAQFWLSKAHRDQSGRYTIDHVMGPDEFHENYPNADTQGLANNAYTNLMVAWLFGQLDQVLDATKPATKRDVADKTHFTAATRTQLTDVQHHLKLDINDDGIIGQFEGYFKLPALDFEKYHKKYGDISRMDRILKSEGKTPDAYQVAKQADTLMPFYNLDKAQVLQLLDQLGYHLSADQLAKNLQFYLDRTTHGSTLSRIVYAALTAMAGHLDQSWRLYSQALFSDYYDIQGGTTAEGIHLGVMGAVTLMATRTYAGVDSLAPQITVDPHLPQAWQALHFGQTIRGIRYTFTIDHHQIQVTADHAATLQILHKPVALKAHQPVKINY</sequence>
<dbReference type="Gene3D" id="2.70.98.40">
    <property type="entry name" value="Glycoside hydrolase, family 65, N-terminal domain"/>
    <property type="match status" value="1"/>
</dbReference>
<dbReference type="Pfam" id="PF03632">
    <property type="entry name" value="Glyco_hydro_65m"/>
    <property type="match status" value="1"/>
</dbReference>
<feature type="domain" description="Glycoside hydrolase family 65 central catalytic" evidence="1">
    <location>
        <begin position="434"/>
        <end position="830"/>
    </location>
</feature>
<keyword evidence="5" id="KW-1185">Reference proteome</keyword>
<protein>
    <submittedName>
        <fullName evidence="4">Trehalose and maltose hydrolase (Phosphorylase)</fullName>
    </submittedName>
</protein>
<dbReference type="GO" id="GO:0030246">
    <property type="term" value="F:carbohydrate binding"/>
    <property type="evidence" value="ECO:0007669"/>
    <property type="project" value="InterPro"/>
</dbReference>
<evidence type="ECO:0000259" key="2">
    <source>
        <dbReference type="Pfam" id="PF03633"/>
    </source>
</evidence>
<dbReference type="STRING" id="1423773.FD30_GL000140"/>
<dbReference type="Gene3D" id="2.60.420.10">
    <property type="entry name" value="Maltose phosphorylase, domain 3"/>
    <property type="match status" value="1"/>
</dbReference>
<dbReference type="GO" id="GO:0016757">
    <property type="term" value="F:glycosyltransferase activity"/>
    <property type="evidence" value="ECO:0007669"/>
    <property type="project" value="UniProtKB-ARBA"/>
</dbReference>
<proteinExistence type="predicted"/>
<comment type="caution">
    <text evidence="4">The sequence shown here is derived from an EMBL/GenBank/DDBJ whole genome shotgun (WGS) entry which is preliminary data.</text>
</comment>
<dbReference type="InterPro" id="IPR005194">
    <property type="entry name" value="Glyco_hydro_65_C"/>
</dbReference>
<dbReference type="SUPFAM" id="SSF48208">
    <property type="entry name" value="Six-hairpin glycosidases"/>
    <property type="match status" value="1"/>
</dbReference>
<accession>A0A0R1JYY7</accession>
<dbReference type="EMBL" id="AZDT01000053">
    <property type="protein sequence ID" value="KRK73764.1"/>
    <property type="molecule type" value="Genomic_DNA"/>
</dbReference>
<feature type="domain" description="Glycoside hydrolase family 65 N-terminal" evidence="3">
    <location>
        <begin position="131"/>
        <end position="382"/>
    </location>
</feature>
<dbReference type="AlphaFoldDB" id="A0A0R1JYY7"/>
<evidence type="ECO:0000313" key="5">
    <source>
        <dbReference type="Proteomes" id="UP000051162"/>
    </source>
</evidence>
<name>A0A0R1JYY7_9LACO</name>
<dbReference type="GO" id="GO:0004553">
    <property type="term" value="F:hydrolase activity, hydrolyzing O-glycosyl compounds"/>
    <property type="evidence" value="ECO:0007669"/>
    <property type="project" value="TreeGrafter"/>
</dbReference>
<evidence type="ECO:0000313" key="4">
    <source>
        <dbReference type="EMBL" id="KRK73764.1"/>
    </source>
</evidence>
<feature type="domain" description="Glycoside hydrolase family 65 C-terminal" evidence="2">
    <location>
        <begin position="847"/>
        <end position="895"/>
    </location>
</feature>
<organism evidence="4 5">
    <name type="scientific">Levilactobacillus namurensis DSM 19117</name>
    <dbReference type="NCBI Taxonomy" id="1423773"/>
    <lineage>
        <taxon>Bacteria</taxon>
        <taxon>Bacillati</taxon>
        <taxon>Bacillota</taxon>
        <taxon>Bacilli</taxon>
        <taxon>Lactobacillales</taxon>
        <taxon>Lactobacillaceae</taxon>
        <taxon>Levilactobacillus</taxon>
    </lineage>
</organism>
<dbReference type="InterPro" id="IPR005196">
    <property type="entry name" value="Glyco_hydro_65_N"/>
</dbReference>
<gene>
    <name evidence="4" type="ORF">FD30_GL000140</name>
</gene>
<keyword evidence="4" id="KW-0378">Hydrolase</keyword>